<feature type="active site" description="Proton donor" evidence="2">
    <location>
        <position position="63"/>
    </location>
</feature>
<dbReference type="SUPFAM" id="SSF55144">
    <property type="entry name" value="LigT-like"/>
    <property type="match status" value="1"/>
</dbReference>
<evidence type="ECO:0000256" key="1">
    <source>
        <dbReference type="ARBA" id="ARBA00022801"/>
    </source>
</evidence>
<comment type="catalytic activity">
    <reaction evidence="2">
        <text>a 3'-end 2',3'-cyclophospho-ribonucleotide-RNA + H2O = a 3'-end 2'-phospho-ribonucleotide-RNA + H(+)</text>
        <dbReference type="Rhea" id="RHEA:11828"/>
        <dbReference type="Rhea" id="RHEA-COMP:10464"/>
        <dbReference type="Rhea" id="RHEA-COMP:17353"/>
        <dbReference type="ChEBI" id="CHEBI:15377"/>
        <dbReference type="ChEBI" id="CHEBI:15378"/>
        <dbReference type="ChEBI" id="CHEBI:83064"/>
        <dbReference type="ChEBI" id="CHEBI:173113"/>
        <dbReference type="EC" id="3.1.4.58"/>
    </reaction>
</comment>
<dbReference type="InterPro" id="IPR004175">
    <property type="entry name" value="RNA_CPDase"/>
</dbReference>
<dbReference type="Pfam" id="PF13563">
    <property type="entry name" value="2_5_RNA_ligase2"/>
    <property type="match status" value="1"/>
</dbReference>
<sequence length="195" mass="21896">MTKFIPSAEAQLSLGLGSDIPTERLFFAVMPDPATAWRIAELAEGLRAEHGLDGRPLARERLHVTLHHLGDYAGLPPSLLAKVQQAAARVRMPEFEVCFDEVGSFAGGRQHPFVLRSEHGADLLQGLHQELARCLQAIGSRPDPGFTPHLTLLYDKRRLPVQPVQPMRWLVREFVLIRSYLGQTRYQMEGRWSLG</sequence>
<proteinExistence type="inferred from homology"/>
<keyword evidence="4" id="KW-1185">Reference proteome</keyword>
<dbReference type="OrthoDB" id="7061261at2"/>
<comment type="function">
    <text evidence="2">Hydrolyzes RNA 2',3'-cyclic phosphodiester to an RNA 2'-phosphomonoester.</text>
</comment>
<dbReference type="InterPro" id="IPR009097">
    <property type="entry name" value="Cyclic_Pdiesterase"/>
</dbReference>
<reference evidence="3 4" key="1">
    <citation type="journal article" date="2015" name="Genome Announc.">
        <title>Complete Genome Sequencing of Stenotrophomonas acidaminiphila ZAC14D2_NAIMI4_2, a Multidrug-Resistant Strain Isolated from Sediments of a Polluted River in Mexico, Uncovers New Antibiotic Resistance Genes and a Novel Class-II Lasso Peptide Biosynthesis Gene Cluster.</title>
        <authorList>
            <person name="Vinuesa P."/>
            <person name="Ochoa-Sanchez L.E."/>
        </authorList>
    </citation>
    <scope>NUCLEOTIDE SEQUENCE [LARGE SCALE GENOMIC DNA]</scope>
    <source>
        <strain evidence="3 4">ZAC14D2_NAIMI4_2</strain>
    </source>
</reference>
<evidence type="ECO:0000256" key="2">
    <source>
        <dbReference type="HAMAP-Rule" id="MF_01940"/>
    </source>
</evidence>
<dbReference type="GO" id="GO:0004113">
    <property type="term" value="F:2',3'-cyclic-nucleotide 3'-phosphodiesterase activity"/>
    <property type="evidence" value="ECO:0007669"/>
    <property type="project" value="InterPro"/>
</dbReference>
<dbReference type="Proteomes" id="UP000061010">
    <property type="component" value="Chromosome"/>
</dbReference>
<dbReference type="PANTHER" id="PTHR35561:SF1">
    <property type="entry name" value="RNA 2',3'-CYCLIC PHOSPHODIESTERASE"/>
    <property type="match status" value="1"/>
</dbReference>
<keyword evidence="1 2" id="KW-0378">Hydrolase</keyword>
<name>A0A0S1AYE3_9GAMM</name>
<dbReference type="RefSeq" id="WP_054664503.1">
    <property type="nucleotide sequence ID" value="NZ_CP043567.1"/>
</dbReference>
<dbReference type="EC" id="3.1.4.58" evidence="2"/>
<dbReference type="NCBIfam" id="TIGR02258">
    <property type="entry name" value="2_5_ligase"/>
    <property type="match status" value="1"/>
</dbReference>
<comment type="similarity">
    <text evidence="2">Belongs to the 2H phosphoesterase superfamily. ThpR family.</text>
</comment>
<feature type="active site" description="Proton acceptor" evidence="2">
    <location>
        <position position="149"/>
    </location>
</feature>
<dbReference type="KEGG" id="sacz:AOT14_13520"/>
<dbReference type="GeneID" id="78389065"/>
<dbReference type="GO" id="GO:0008664">
    <property type="term" value="F:RNA 2',3'-cyclic 3'-phosphodiesterase activity"/>
    <property type="evidence" value="ECO:0007669"/>
    <property type="project" value="UniProtKB-EC"/>
</dbReference>
<dbReference type="HAMAP" id="MF_01940">
    <property type="entry name" value="RNA_CPDase"/>
    <property type="match status" value="1"/>
</dbReference>
<evidence type="ECO:0000313" key="4">
    <source>
        <dbReference type="Proteomes" id="UP000061010"/>
    </source>
</evidence>
<dbReference type="PANTHER" id="PTHR35561">
    <property type="entry name" value="RNA 2',3'-CYCLIC PHOSPHODIESTERASE"/>
    <property type="match status" value="1"/>
</dbReference>
<feature type="short sequence motif" description="HXTX 1" evidence="2">
    <location>
        <begin position="63"/>
        <end position="66"/>
    </location>
</feature>
<feature type="short sequence motif" description="HXTX 2" evidence="2">
    <location>
        <begin position="149"/>
        <end position="152"/>
    </location>
</feature>
<gene>
    <name evidence="3" type="primary">thpR</name>
    <name evidence="3" type="ORF">AOT14_13520</name>
</gene>
<organism evidence="3 4">
    <name type="scientific">Stenotrophomonas acidaminiphila</name>
    <dbReference type="NCBI Taxonomy" id="128780"/>
    <lineage>
        <taxon>Bacteria</taxon>
        <taxon>Pseudomonadati</taxon>
        <taxon>Pseudomonadota</taxon>
        <taxon>Gammaproteobacteria</taxon>
        <taxon>Lysobacterales</taxon>
        <taxon>Lysobacteraceae</taxon>
        <taxon>Stenotrophomonas</taxon>
    </lineage>
</organism>
<protein>
    <recommendedName>
        <fullName evidence="2">RNA 2',3'-cyclic phosphodiesterase</fullName>
        <shortName evidence="2">RNA 2',3'-CPDase</shortName>
        <ecNumber evidence="2">3.1.4.58</ecNumber>
    </recommendedName>
</protein>
<dbReference type="PATRIC" id="fig|128780.6.peg.1364"/>
<dbReference type="AlphaFoldDB" id="A0A0S1AYE3"/>
<evidence type="ECO:0000313" key="3">
    <source>
        <dbReference type="EMBL" id="ALJ27755.1"/>
    </source>
</evidence>
<dbReference type="Gene3D" id="3.90.1140.10">
    <property type="entry name" value="Cyclic phosphodiesterase"/>
    <property type="match status" value="1"/>
</dbReference>
<accession>A0A0S1AYE3</accession>
<dbReference type="EMBL" id="CP012900">
    <property type="protein sequence ID" value="ALJ27755.1"/>
    <property type="molecule type" value="Genomic_DNA"/>
</dbReference>